<dbReference type="HAMAP" id="MF_00074">
    <property type="entry name" value="16SrRNA_methyltr_G"/>
    <property type="match status" value="1"/>
</dbReference>
<dbReference type="PANTHER" id="PTHR31760">
    <property type="entry name" value="S-ADENOSYL-L-METHIONINE-DEPENDENT METHYLTRANSFERASES SUPERFAMILY PROTEIN"/>
    <property type="match status" value="1"/>
</dbReference>
<dbReference type="CDD" id="cd02440">
    <property type="entry name" value="AdoMet_MTases"/>
    <property type="match status" value="1"/>
</dbReference>
<proteinExistence type="inferred from homology"/>
<keyword evidence="5 6" id="KW-0949">S-adenosyl-L-methionine</keyword>
<feature type="binding site" evidence="6">
    <location>
        <position position="151"/>
    </location>
    <ligand>
        <name>S-adenosyl-L-methionine</name>
        <dbReference type="ChEBI" id="CHEBI:59789"/>
    </ligand>
</feature>
<evidence type="ECO:0000256" key="4">
    <source>
        <dbReference type="ARBA" id="ARBA00022679"/>
    </source>
</evidence>
<sequence length="221" mass="24974">MHLYRNYLPDDFLSDYCSTLKIKISNEQKILLSNYLSMMQKWNKYCNITSVKNYKDMLVYHVVDSLSVLPFLDSFSKKNLRVCDVGSGAGLPGIVLAIMRSNCSISCIDSIFKKTSFLKYVSSSLLLSNVIVYHSRIENLKSLECDVVISRAFSSLSKFVELSGHHVKNDGILCSMKSLIPNKEIDDFSCINDWGISNIYNLNVPGINSQRCLVVIKRASN</sequence>
<dbReference type="NCBIfam" id="TIGR00138">
    <property type="entry name" value="rsmG_gidB"/>
    <property type="match status" value="1"/>
</dbReference>
<keyword evidence="3 6" id="KW-0489">Methyltransferase</keyword>
<feature type="binding site" evidence="6">
    <location>
        <position position="86"/>
    </location>
    <ligand>
        <name>S-adenosyl-L-methionine</name>
        <dbReference type="ChEBI" id="CHEBI:59789"/>
    </ligand>
</feature>
<evidence type="ECO:0000256" key="5">
    <source>
        <dbReference type="ARBA" id="ARBA00022691"/>
    </source>
</evidence>
<dbReference type="Proteomes" id="UP000011563">
    <property type="component" value="Chromosome"/>
</dbReference>
<feature type="binding site" evidence="6">
    <location>
        <position position="91"/>
    </location>
    <ligand>
        <name>S-adenosyl-L-methionine</name>
        <dbReference type="ChEBI" id="CHEBI:59789"/>
    </ligand>
</feature>
<dbReference type="Gene3D" id="3.40.50.150">
    <property type="entry name" value="Vaccinia Virus protein VP39"/>
    <property type="match status" value="1"/>
</dbReference>
<dbReference type="InterPro" id="IPR003682">
    <property type="entry name" value="rRNA_ssu_MeTfrase_G"/>
</dbReference>
<comment type="function">
    <text evidence="6">Specifically methylates the N7 position of guanine in position 527 of 16S rRNA.</text>
</comment>
<gene>
    <name evidence="6" type="primary">rsmG</name>
    <name evidence="7" type="ORF">BCUE_0200</name>
</gene>
<dbReference type="PIRSF" id="PIRSF003078">
    <property type="entry name" value="GidB"/>
    <property type="match status" value="1"/>
</dbReference>
<dbReference type="InterPro" id="IPR029063">
    <property type="entry name" value="SAM-dependent_MTases_sf"/>
</dbReference>
<evidence type="ECO:0000313" key="8">
    <source>
        <dbReference type="Proteomes" id="UP000011563"/>
    </source>
</evidence>
<dbReference type="PATRIC" id="fig|1208922.3.peg.737"/>
<evidence type="ECO:0000256" key="6">
    <source>
        <dbReference type="HAMAP-Rule" id="MF_00074"/>
    </source>
</evidence>
<evidence type="ECO:0000313" key="7">
    <source>
        <dbReference type="EMBL" id="AGF50171.1"/>
    </source>
</evidence>
<feature type="binding site" evidence="6">
    <location>
        <begin position="137"/>
        <end position="138"/>
    </location>
    <ligand>
        <name>S-adenosyl-L-methionine</name>
        <dbReference type="ChEBI" id="CHEBI:59789"/>
    </ligand>
</feature>
<reference evidence="7 8" key="1">
    <citation type="journal article" date="2013" name="Genome Biol. Evol.">
        <title>Genome evolution and phylogenomic analysis of candidatus kinetoplastibacterium, the betaproteobacterial endosymbionts of strigomonas and angomonas.</title>
        <authorList>
            <person name="Alves J.M."/>
            <person name="Serrano M.G."/>
            <person name="Maia da Silva F."/>
            <person name="Voegtly L.J."/>
            <person name="Matveyev A.V."/>
            <person name="Teixeira M.M."/>
            <person name="Camargo E.P."/>
            <person name="Buck G.A."/>
        </authorList>
    </citation>
    <scope>NUCLEOTIDE SEQUENCE [LARGE SCALE GENOMIC DNA]</scope>
    <source>
        <strain evidence="7 8">TCC012E</strain>
    </source>
</reference>
<comment type="subcellular location">
    <subcellularLocation>
        <location evidence="6">Cytoplasm</location>
    </subcellularLocation>
</comment>
<dbReference type="GO" id="GO:0005829">
    <property type="term" value="C:cytosol"/>
    <property type="evidence" value="ECO:0007669"/>
    <property type="project" value="TreeGrafter"/>
</dbReference>
<dbReference type="Pfam" id="PF02527">
    <property type="entry name" value="GidB"/>
    <property type="match status" value="1"/>
</dbReference>
<comment type="similarity">
    <text evidence="6">Belongs to the methyltransferase superfamily. RNA methyltransferase RsmG family.</text>
</comment>
<dbReference type="EMBL" id="CP003807">
    <property type="protein sequence ID" value="AGF50171.1"/>
    <property type="molecule type" value="Genomic_DNA"/>
</dbReference>
<protein>
    <recommendedName>
        <fullName evidence="6">Ribosomal RNA small subunit methyltransferase G</fullName>
        <ecNumber evidence="6">2.1.1.170</ecNumber>
    </recommendedName>
    <alternativeName>
        <fullName evidence="6">16S rRNA 7-methylguanosine methyltransferase</fullName>
        <shortName evidence="6">16S rRNA m7G methyltransferase</shortName>
    </alternativeName>
</protein>
<evidence type="ECO:0000256" key="3">
    <source>
        <dbReference type="ARBA" id="ARBA00022603"/>
    </source>
</evidence>
<comment type="caution">
    <text evidence="6">Lacks conserved residue(s) required for the propagation of feature annotation.</text>
</comment>
<dbReference type="SUPFAM" id="SSF53335">
    <property type="entry name" value="S-adenosyl-L-methionine-dependent methyltransferases"/>
    <property type="match status" value="1"/>
</dbReference>
<keyword evidence="4 6" id="KW-0808">Transferase</keyword>
<name>M1M1N1_9PROT</name>
<keyword evidence="1 6" id="KW-0963">Cytoplasm</keyword>
<dbReference type="EC" id="2.1.1.170" evidence="6"/>
<evidence type="ECO:0000256" key="2">
    <source>
        <dbReference type="ARBA" id="ARBA00022552"/>
    </source>
</evidence>
<dbReference type="AlphaFoldDB" id="M1M1N1"/>
<keyword evidence="8" id="KW-1185">Reference proteome</keyword>
<keyword evidence="2 6" id="KW-0698">rRNA processing</keyword>
<accession>M1M1N1</accession>
<dbReference type="KEGG" id="kbt:BCUE_0200"/>
<dbReference type="RefSeq" id="WP_015237722.1">
    <property type="nucleotide sequence ID" value="NC_020285.1"/>
</dbReference>
<comment type="catalytic activity">
    <reaction evidence="6">
        <text>guanosine(527) in 16S rRNA + S-adenosyl-L-methionine = N(7)-methylguanosine(527) in 16S rRNA + S-adenosyl-L-homocysteine</text>
        <dbReference type="Rhea" id="RHEA:42732"/>
        <dbReference type="Rhea" id="RHEA-COMP:10209"/>
        <dbReference type="Rhea" id="RHEA-COMP:10210"/>
        <dbReference type="ChEBI" id="CHEBI:57856"/>
        <dbReference type="ChEBI" id="CHEBI:59789"/>
        <dbReference type="ChEBI" id="CHEBI:74269"/>
        <dbReference type="ChEBI" id="CHEBI:74480"/>
        <dbReference type="EC" id="2.1.1.170"/>
    </reaction>
</comment>
<dbReference type="GO" id="GO:0070043">
    <property type="term" value="F:rRNA (guanine-N7-)-methyltransferase activity"/>
    <property type="evidence" value="ECO:0007669"/>
    <property type="project" value="UniProtKB-UniRule"/>
</dbReference>
<dbReference type="HOGENOM" id="CLU_065341_2_0_4"/>
<organism evidence="7 8">
    <name type="scientific">Candidatus Kinetoplastidibacterium blastocrithidiae TCC012E</name>
    <dbReference type="NCBI Taxonomy" id="1208922"/>
    <lineage>
        <taxon>Bacteria</taxon>
        <taxon>Pseudomonadati</taxon>
        <taxon>Pseudomonadota</taxon>
        <taxon>Betaproteobacteria</taxon>
        <taxon>Candidatus Kinetoplastidibacterium</taxon>
    </lineage>
</organism>
<dbReference type="PANTHER" id="PTHR31760:SF0">
    <property type="entry name" value="S-ADENOSYL-L-METHIONINE-DEPENDENT METHYLTRANSFERASES SUPERFAMILY PROTEIN"/>
    <property type="match status" value="1"/>
</dbReference>
<evidence type="ECO:0000256" key="1">
    <source>
        <dbReference type="ARBA" id="ARBA00022490"/>
    </source>
</evidence>